<dbReference type="EnsemblBacteria" id="BAG04731">
    <property type="protein sequence ID" value="BAG04731"/>
    <property type="gene ID" value="MAE_49090"/>
</dbReference>
<keyword evidence="2" id="KW-1185">Reference proteome</keyword>
<dbReference type="AlphaFoldDB" id="B0JVY8"/>
<sequence>MSLNLLAFLFHTVLDLVNHTYQKIRELLVTRTSFFNDIRTLLKYFWFKNWSEFFLFILTEYVPLKKINSS</sequence>
<dbReference type="KEGG" id="mar:MAE_49090"/>
<evidence type="ECO:0000313" key="1">
    <source>
        <dbReference type="EMBL" id="BAG04731.1"/>
    </source>
</evidence>
<protein>
    <submittedName>
        <fullName evidence="1">Uncharacterized protein</fullName>
    </submittedName>
</protein>
<evidence type="ECO:0000313" key="2">
    <source>
        <dbReference type="Proteomes" id="UP000001510"/>
    </source>
</evidence>
<gene>
    <name evidence="1" type="ordered locus">MAE_49090</name>
</gene>
<proteinExistence type="predicted"/>
<reference evidence="1 2" key="1">
    <citation type="journal article" date="2007" name="DNA Res.">
        <title>Complete genomic structure of the bloom-forming toxic cyanobacterium Microcystis aeruginosa NIES-843.</title>
        <authorList>
            <person name="Kaneko T."/>
            <person name="Nakajima N."/>
            <person name="Okamoto S."/>
            <person name="Suzuki I."/>
            <person name="Tanabe Y."/>
            <person name="Tamaoki M."/>
            <person name="Nakamura Y."/>
            <person name="Kasai F."/>
            <person name="Watanabe A."/>
            <person name="Kawashima K."/>
            <person name="Kishida Y."/>
            <person name="Ono A."/>
            <person name="Shimizu Y."/>
            <person name="Takahashi C."/>
            <person name="Minami C."/>
            <person name="Fujishiro T."/>
            <person name="Kohara M."/>
            <person name="Katoh M."/>
            <person name="Nakazaki N."/>
            <person name="Nakayama S."/>
            <person name="Yamada M."/>
            <person name="Tabata S."/>
            <person name="Watanabe M.M."/>
        </authorList>
    </citation>
    <scope>NUCLEOTIDE SEQUENCE [LARGE SCALE GENOMIC DNA]</scope>
    <source>
        <strain evidence="2">NIES-843 / IAM M-247</strain>
    </source>
</reference>
<dbReference type="PaxDb" id="449447-MAE_49090"/>
<accession>B0JVY8</accession>
<dbReference type="HOGENOM" id="CLU_2826296_0_0_3"/>
<organism evidence="1 2">
    <name type="scientific">Microcystis aeruginosa (strain NIES-843 / IAM M-2473)</name>
    <dbReference type="NCBI Taxonomy" id="449447"/>
    <lineage>
        <taxon>Bacteria</taxon>
        <taxon>Bacillati</taxon>
        <taxon>Cyanobacteriota</taxon>
        <taxon>Cyanophyceae</taxon>
        <taxon>Oscillatoriophycideae</taxon>
        <taxon>Chroococcales</taxon>
        <taxon>Microcystaceae</taxon>
        <taxon>Microcystis</taxon>
    </lineage>
</organism>
<dbReference type="EMBL" id="AP009552">
    <property type="protein sequence ID" value="BAG04731.1"/>
    <property type="molecule type" value="Genomic_DNA"/>
</dbReference>
<name>B0JVY8_MICAN</name>
<dbReference type="Proteomes" id="UP000001510">
    <property type="component" value="Chromosome"/>
</dbReference>